<comment type="caution">
    <text evidence="1">The sequence shown here is derived from an EMBL/GenBank/DDBJ whole genome shotgun (WGS) entry which is preliminary data.</text>
</comment>
<accession>A0ACC0X1B5</accession>
<organism evidence="1 2">
    <name type="scientific">Pistacia integerrima</name>
    <dbReference type="NCBI Taxonomy" id="434235"/>
    <lineage>
        <taxon>Eukaryota</taxon>
        <taxon>Viridiplantae</taxon>
        <taxon>Streptophyta</taxon>
        <taxon>Embryophyta</taxon>
        <taxon>Tracheophyta</taxon>
        <taxon>Spermatophyta</taxon>
        <taxon>Magnoliopsida</taxon>
        <taxon>eudicotyledons</taxon>
        <taxon>Gunneridae</taxon>
        <taxon>Pentapetalae</taxon>
        <taxon>rosids</taxon>
        <taxon>malvids</taxon>
        <taxon>Sapindales</taxon>
        <taxon>Anacardiaceae</taxon>
        <taxon>Pistacia</taxon>
    </lineage>
</organism>
<evidence type="ECO:0000313" key="1">
    <source>
        <dbReference type="EMBL" id="KAJ0007271.1"/>
    </source>
</evidence>
<name>A0ACC0X1B5_9ROSI</name>
<proteinExistence type="predicted"/>
<sequence>MKHTHMASILSLSATCMLLLASIHGGFGVEAKKEFKVGDDYGWQEPSMNNTGIYSNWASSNRFHVGDSLFFEYKNDSILEVDKWGFYHCNASGAIIAFNNGKSVIKLDRPGPFYFISGVHDHCKNGQRLIVEVMGSHPISHTPPTIIAAPPEPFLAPGPLQSSAELVSVTVFSVFMALVVTFVTIVWCAA</sequence>
<keyword evidence="2" id="KW-1185">Reference proteome</keyword>
<gene>
    <name evidence="1" type="ORF">Pint_29646</name>
</gene>
<protein>
    <submittedName>
        <fullName evidence="1">Uncharacterized protein</fullName>
    </submittedName>
</protein>
<dbReference type="EMBL" id="CM047750">
    <property type="protein sequence ID" value="KAJ0007271.1"/>
    <property type="molecule type" value="Genomic_DNA"/>
</dbReference>
<evidence type="ECO:0000313" key="2">
    <source>
        <dbReference type="Proteomes" id="UP001163603"/>
    </source>
</evidence>
<dbReference type="Proteomes" id="UP001163603">
    <property type="component" value="Chromosome 15"/>
</dbReference>
<reference evidence="2" key="1">
    <citation type="journal article" date="2023" name="G3 (Bethesda)">
        <title>Genome assembly and association tests identify interacting loci associated with vigor, precocity, and sex in interspecific pistachio rootstocks.</title>
        <authorList>
            <person name="Palmer W."/>
            <person name="Jacygrad E."/>
            <person name="Sagayaradj S."/>
            <person name="Cavanaugh K."/>
            <person name="Han R."/>
            <person name="Bertier L."/>
            <person name="Beede B."/>
            <person name="Kafkas S."/>
            <person name="Golino D."/>
            <person name="Preece J."/>
            <person name="Michelmore R."/>
        </authorList>
    </citation>
    <scope>NUCLEOTIDE SEQUENCE [LARGE SCALE GENOMIC DNA]</scope>
</reference>